<accession>A0AAP0B066</accession>
<dbReference type="AlphaFoldDB" id="A0AAP0B066"/>
<comment type="caution">
    <text evidence="2">The sequence shown here is derived from an EMBL/GenBank/DDBJ whole genome shotgun (WGS) entry which is preliminary data.</text>
</comment>
<name>A0AAP0B066_9ASPA</name>
<proteinExistence type="predicted"/>
<dbReference type="Proteomes" id="UP001418222">
    <property type="component" value="Unassembled WGS sequence"/>
</dbReference>
<evidence type="ECO:0000313" key="2">
    <source>
        <dbReference type="EMBL" id="KAK8921673.1"/>
    </source>
</evidence>
<dbReference type="Pfam" id="PF10551">
    <property type="entry name" value="MULE"/>
    <property type="match status" value="1"/>
</dbReference>
<evidence type="ECO:0000259" key="1">
    <source>
        <dbReference type="Pfam" id="PF10551"/>
    </source>
</evidence>
<keyword evidence="3" id="KW-1185">Reference proteome</keyword>
<sequence>MKNQDTWEVRTVKDKHSCSREFNNKLLTAKWLGKRIESKVRENPNVEIKQIVAKVKEKWVVGISKDKASRAKATASASLEGSVEEQYNYMNQYCAELLRSNQGSSVFLKFSWPPEFYNESIIPRSRSIIPRFEICRPIVGLDGCFLKGYYGGQLLTAIGRDPNDQMLPIAYAIVEAENKDSWSWFLDNLSRDIGSRGITYISDQQKVCDNFIC</sequence>
<dbReference type="PANTHER" id="PTHR31973">
    <property type="entry name" value="POLYPROTEIN, PUTATIVE-RELATED"/>
    <property type="match status" value="1"/>
</dbReference>
<dbReference type="InterPro" id="IPR018289">
    <property type="entry name" value="MULE_transposase_dom"/>
</dbReference>
<protein>
    <recommendedName>
        <fullName evidence="1">MULE transposase domain-containing protein</fullName>
    </recommendedName>
</protein>
<evidence type="ECO:0000313" key="3">
    <source>
        <dbReference type="Proteomes" id="UP001418222"/>
    </source>
</evidence>
<gene>
    <name evidence="2" type="ORF">KSP39_PZI020069</name>
</gene>
<organism evidence="2 3">
    <name type="scientific">Platanthera zijinensis</name>
    <dbReference type="NCBI Taxonomy" id="2320716"/>
    <lineage>
        <taxon>Eukaryota</taxon>
        <taxon>Viridiplantae</taxon>
        <taxon>Streptophyta</taxon>
        <taxon>Embryophyta</taxon>
        <taxon>Tracheophyta</taxon>
        <taxon>Spermatophyta</taxon>
        <taxon>Magnoliopsida</taxon>
        <taxon>Liliopsida</taxon>
        <taxon>Asparagales</taxon>
        <taxon>Orchidaceae</taxon>
        <taxon>Orchidoideae</taxon>
        <taxon>Orchideae</taxon>
        <taxon>Orchidinae</taxon>
        <taxon>Platanthera</taxon>
    </lineage>
</organism>
<reference evidence="2 3" key="1">
    <citation type="journal article" date="2022" name="Nat. Plants">
        <title>Genomes of leafy and leafless Platanthera orchids illuminate the evolution of mycoheterotrophy.</title>
        <authorList>
            <person name="Li M.H."/>
            <person name="Liu K.W."/>
            <person name="Li Z."/>
            <person name="Lu H.C."/>
            <person name="Ye Q.L."/>
            <person name="Zhang D."/>
            <person name="Wang J.Y."/>
            <person name="Li Y.F."/>
            <person name="Zhong Z.M."/>
            <person name="Liu X."/>
            <person name="Yu X."/>
            <person name="Liu D.K."/>
            <person name="Tu X.D."/>
            <person name="Liu B."/>
            <person name="Hao Y."/>
            <person name="Liao X.Y."/>
            <person name="Jiang Y.T."/>
            <person name="Sun W.H."/>
            <person name="Chen J."/>
            <person name="Chen Y.Q."/>
            <person name="Ai Y."/>
            <person name="Zhai J.W."/>
            <person name="Wu S.S."/>
            <person name="Zhou Z."/>
            <person name="Hsiao Y.Y."/>
            <person name="Wu W.L."/>
            <person name="Chen Y.Y."/>
            <person name="Lin Y.F."/>
            <person name="Hsu J.L."/>
            <person name="Li C.Y."/>
            <person name="Wang Z.W."/>
            <person name="Zhao X."/>
            <person name="Zhong W.Y."/>
            <person name="Ma X.K."/>
            <person name="Ma L."/>
            <person name="Huang J."/>
            <person name="Chen G.Z."/>
            <person name="Huang M.Z."/>
            <person name="Huang L."/>
            <person name="Peng D.H."/>
            <person name="Luo Y.B."/>
            <person name="Zou S.Q."/>
            <person name="Chen S.P."/>
            <person name="Lan S."/>
            <person name="Tsai W.C."/>
            <person name="Van de Peer Y."/>
            <person name="Liu Z.J."/>
        </authorList>
    </citation>
    <scope>NUCLEOTIDE SEQUENCE [LARGE SCALE GENOMIC DNA]</scope>
    <source>
        <strain evidence="2">Lor287</strain>
    </source>
</reference>
<feature type="domain" description="MULE transposase" evidence="1">
    <location>
        <begin position="139"/>
        <end position="210"/>
    </location>
</feature>
<dbReference type="EMBL" id="JBBWWQ010000018">
    <property type="protein sequence ID" value="KAK8921673.1"/>
    <property type="molecule type" value="Genomic_DNA"/>
</dbReference>
<dbReference type="PANTHER" id="PTHR31973:SF187">
    <property type="entry name" value="MUTATOR TRANSPOSASE MUDRA PROTEIN"/>
    <property type="match status" value="1"/>
</dbReference>